<feature type="transmembrane region" description="Helical" evidence="7">
    <location>
        <begin position="284"/>
        <end position="305"/>
    </location>
</feature>
<feature type="transmembrane region" description="Helical" evidence="7">
    <location>
        <begin position="21"/>
        <end position="41"/>
    </location>
</feature>
<gene>
    <name evidence="10" type="ORF">CMU51_15360</name>
</gene>
<dbReference type="AlphaFoldDB" id="A0AAE4P1Y7"/>
<keyword evidence="4 7" id="KW-1133">Transmembrane helix</keyword>
<feature type="domain" description="ABC3 transporter permease C-terminal" evidence="8">
    <location>
        <begin position="290"/>
        <end position="401"/>
    </location>
</feature>
<comment type="subcellular location">
    <subcellularLocation>
        <location evidence="1">Cell membrane</location>
        <topology evidence="1">Multi-pass membrane protein</topology>
    </subcellularLocation>
</comment>
<evidence type="ECO:0000313" key="10">
    <source>
        <dbReference type="EMBL" id="MDV3665427.1"/>
    </source>
</evidence>
<dbReference type="PANTHER" id="PTHR30572:SF4">
    <property type="entry name" value="ABC TRANSPORTER PERMEASE YTRF"/>
    <property type="match status" value="1"/>
</dbReference>
<feature type="transmembrane region" description="Helical" evidence="7">
    <location>
        <begin position="684"/>
        <end position="704"/>
    </location>
</feature>
<feature type="transmembrane region" description="Helical" evidence="7">
    <location>
        <begin position="376"/>
        <end position="398"/>
    </location>
</feature>
<feature type="transmembrane region" description="Helical" evidence="7">
    <location>
        <begin position="419"/>
        <end position="442"/>
    </location>
</feature>
<feature type="domain" description="ABC3 transporter permease C-terminal" evidence="8">
    <location>
        <begin position="689"/>
        <end position="800"/>
    </location>
</feature>
<dbReference type="EMBL" id="NWGY01000015">
    <property type="protein sequence ID" value="MDV3665427.1"/>
    <property type="molecule type" value="Genomic_DNA"/>
</dbReference>
<evidence type="ECO:0000256" key="1">
    <source>
        <dbReference type="ARBA" id="ARBA00004651"/>
    </source>
</evidence>
<dbReference type="PANTHER" id="PTHR30572">
    <property type="entry name" value="MEMBRANE COMPONENT OF TRANSPORTER-RELATED"/>
    <property type="match status" value="1"/>
</dbReference>
<dbReference type="InterPro" id="IPR025857">
    <property type="entry name" value="MacB_PCD"/>
</dbReference>
<feature type="transmembrane region" description="Helical" evidence="7">
    <location>
        <begin position="330"/>
        <end position="356"/>
    </location>
</feature>
<evidence type="ECO:0000256" key="2">
    <source>
        <dbReference type="ARBA" id="ARBA00022475"/>
    </source>
</evidence>
<evidence type="ECO:0000256" key="7">
    <source>
        <dbReference type="SAM" id="Phobius"/>
    </source>
</evidence>
<feature type="domain" description="MacB-like periplasmic core" evidence="9">
    <location>
        <begin position="20"/>
        <end position="234"/>
    </location>
</feature>
<reference evidence="10" key="1">
    <citation type="submission" date="2023-02" db="EMBL/GenBank/DDBJ databases">
        <title>Elizabethkingia anophelis draft genomes.</title>
        <authorList>
            <person name="Nicholson A.C."/>
            <person name="Whitney A.M."/>
            <person name="Humrighouse B.W."/>
            <person name="Villarma A."/>
            <person name="Bell M."/>
            <person name="Mcquiston J."/>
        </authorList>
    </citation>
    <scope>NUCLEOTIDE SEQUENCE</scope>
    <source>
        <strain evidence="10">B4955</strain>
    </source>
</reference>
<evidence type="ECO:0000256" key="5">
    <source>
        <dbReference type="ARBA" id="ARBA00023136"/>
    </source>
</evidence>
<dbReference type="InterPro" id="IPR003838">
    <property type="entry name" value="ABC3_permease_C"/>
</dbReference>
<dbReference type="Proteomes" id="UP001189000">
    <property type="component" value="Unassembled WGS sequence"/>
</dbReference>
<evidence type="ECO:0000313" key="11">
    <source>
        <dbReference type="Proteomes" id="UP001189000"/>
    </source>
</evidence>
<feature type="transmembrane region" description="Helical" evidence="7">
    <location>
        <begin position="771"/>
        <end position="794"/>
    </location>
</feature>
<evidence type="ECO:0000259" key="9">
    <source>
        <dbReference type="Pfam" id="PF12704"/>
    </source>
</evidence>
<evidence type="ECO:0000256" key="4">
    <source>
        <dbReference type="ARBA" id="ARBA00022989"/>
    </source>
</evidence>
<organism evidence="10 11">
    <name type="scientific">Elizabethkingia anophelis</name>
    <dbReference type="NCBI Taxonomy" id="1117645"/>
    <lineage>
        <taxon>Bacteria</taxon>
        <taxon>Pseudomonadati</taxon>
        <taxon>Bacteroidota</taxon>
        <taxon>Flavobacteriia</taxon>
        <taxon>Flavobacteriales</taxon>
        <taxon>Weeksellaceae</taxon>
        <taxon>Elizabethkingia</taxon>
    </lineage>
</organism>
<evidence type="ECO:0000256" key="6">
    <source>
        <dbReference type="ARBA" id="ARBA00038076"/>
    </source>
</evidence>
<dbReference type="GO" id="GO:0022857">
    <property type="term" value="F:transmembrane transporter activity"/>
    <property type="evidence" value="ECO:0007669"/>
    <property type="project" value="TreeGrafter"/>
</dbReference>
<keyword evidence="3 7" id="KW-0812">Transmembrane</keyword>
<accession>A0AAE4P1Y7</accession>
<keyword evidence="2" id="KW-1003">Cell membrane</keyword>
<dbReference type="Pfam" id="PF02687">
    <property type="entry name" value="FtsX"/>
    <property type="match status" value="2"/>
</dbReference>
<proteinExistence type="inferred from homology"/>
<comment type="similarity">
    <text evidence="6">Belongs to the ABC-4 integral membrane protein family.</text>
</comment>
<name>A0AAE4P1Y7_9FLAO</name>
<dbReference type="GO" id="GO:0005886">
    <property type="term" value="C:plasma membrane"/>
    <property type="evidence" value="ECO:0007669"/>
    <property type="project" value="UniProtKB-SubCell"/>
</dbReference>
<dbReference type="InterPro" id="IPR050250">
    <property type="entry name" value="Macrolide_Exporter_MacB"/>
</dbReference>
<sequence>MLQNWTKIAFTNYKRNWISTMINLLGLIIGFTVFILVFLNWQDEKSYENWVPGGENIYLVENNNAIFGNMSVSSYPELHVSKEKFSEIEDYTIAGLWQSNYKLIYKDRSAYAKEADAIDSYFEFFPHEAIAGSFKNAISDESKIALSEKTAKSLFGAEYKNCIGKIVKKDSDDKSYVVTVVYKYTDKNSVFKSDYIIRTRGLNNSTNWTNYSYIGFFKVKPGTDIKNLEKKLTDQMTVEEKKNSEKFGEEYNEKEKTIISLVPLNNMKLDAKSEGIEKGDKKTILILLGLSTLILTLSGINLINLKTAQASQRAKEIGVRKAIGGSRFGVVLQFLFENAIICIVAYLLSFVLIEFLLPSYNKFLGKEMSMANTNVFVYSALLLILFIFLSGIIPALYLSNFRPVNTLKGNFSRSKHGVWLRNSILTLQLIISSFFIICSFIIHSQVQYMLDKDLGFNGNQVVQIDFKKTDYRDNYNYNYKKYLRLKSEISKISGVQDITGSVLSLGSGVRNSSSVKNALDTTKSINNVGNGGIDYNYYQFYKIKFASGRDLDIRKASDTISGVVANETFVKMMGWNNQQALGQEVYPGWDGKKKYKILGVVKDFYVTGVDKPIDPILFYNYDRTYIKNSLTSLQIKLSGNDINGTLKRIEEFWNTKAEPGYPFEYTFIDKAFARTYAKYEKQKLLFSILNSVVLVVALLGLFALSSLMIDQKLKDVAIKKTLGASDSSLIRDLTKKYLWLAALAVLLSIPFSYYFMNEWLKEFAYRIEMPWWPYVLSFIILLLLTFLVVSIKAYRATKVELVKYLKYE</sequence>
<dbReference type="Pfam" id="PF12704">
    <property type="entry name" value="MacB_PCD"/>
    <property type="match status" value="1"/>
</dbReference>
<comment type="caution">
    <text evidence="10">The sequence shown here is derived from an EMBL/GenBank/DDBJ whole genome shotgun (WGS) entry which is preliminary data.</text>
</comment>
<protein>
    <submittedName>
        <fullName evidence="10">Antibiotic ABC transporter permease</fullName>
    </submittedName>
</protein>
<evidence type="ECO:0000256" key="3">
    <source>
        <dbReference type="ARBA" id="ARBA00022692"/>
    </source>
</evidence>
<keyword evidence="5 7" id="KW-0472">Membrane</keyword>
<evidence type="ECO:0000259" key="8">
    <source>
        <dbReference type="Pfam" id="PF02687"/>
    </source>
</evidence>
<feature type="transmembrane region" description="Helical" evidence="7">
    <location>
        <begin position="737"/>
        <end position="756"/>
    </location>
</feature>